<evidence type="ECO:0000313" key="3">
    <source>
        <dbReference type="WBParaSite" id="HPLM_0002107201-mRNA-1"/>
    </source>
</evidence>
<dbReference type="EMBL" id="UZAF01022902">
    <property type="protein sequence ID" value="VDO87664.1"/>
    <property type="molecule type" value="Genomic_DNA"/>
</dbReference>
<gene>
    <name evidence="1" type="ORF">HPLM_LOCUS21061</name>
</gene>
<dbReference type="STRING" id="6290.A0A0N4X9M7"/>
<reference evidence="1 2" key="2">
    <citation type="submission" date="2018-11" db="EMBL/GenBank/DDBJ databases">
        <authorList>
            <consortium name="Pathogen Informatics"/>
        </authorList>
    </citation>
    <scope>NUCLEOTIDE SEQUENCE [LARGE SCALE GENOMIC DNA]</scope>
    <source>
        <strain evidence="1 2">MHpl1</strain>
    </source>
</reference>
<sequence length="93" mass="10362">MELQHLLVLCCYGGQPFVDFHLTPAHSSTQQIDPTDWQASDIAGYELIYPLHVDRKTPKKRRPHVTIEAEKAHIAGQIKAVNNGTLSLLSSVD</sequence>
<accession>A0A0N4X9M7</accession>
<evidence type="ECO:0000313" key="2">
    <source>
        <dbReference type="Proteomes" id="UP000268014"/>
    </source>
</evidence>
<proteinExistence type="predicted"/>
<organism evidence="3">
    <name type="scientific">Haemonchus placei</name>
    <name type="common">Barber's pole worm</name>
    <dbReference type="NCBI Taxonomy" id="6290"/>
    <lineage>
        <taxon>Eukaryota</taxon>
        <taxon>Metazoa</taxon>
        <taxon>Ecdysozoa</taxon>
        <taxon>Nematoda</taxon>
        <taxon>Chromadorea</taxon>
        <taxon>Rhabditida</taxon>
        <taxon>Rhabditina</taxon>
        <taxon>Rhabditomorpha</taxon>
        <taxon>Strongyloidea</taxon>
        <taxon>Trichostrongylidae</taxon>
        <taxon>Haemonchus</taxon>
    </lineage>
</organism>
<keyword evidence="2" id="KW-1185">Reference proteome</keyword>
<dbReference type="OrthoDB" id="5824711at2759"/>
<dbReference type="WBParaSite" id="HPLM_0002107201-mRNA-1">
    <property type="protein sequence ID" value="HPLM_0002107201-mRNA-1"/>
    <property type="gene ID" value="HPLM_0002107201"/>
</dbReference>
<dbReference type="Proteomes" id="UP000268014">
    <property type="component" value="Unassembled WGS sequence"/>
</dbReference>
<evidence type="ECO:0000313" key="1">
    <source>
        <dbReference type="EMBL" id="VDO87664.1"/>
    </source>
</evidence>
<dbReference type="AlphaFoldDB" id="A0A0N4X9M7"/>
<name>A0A0N4X9M7_HAEPC</name>
<protein>
    <submittedName>
        <fullName evidence="3">Transposase</fullName>
    </submittedName>
</protein>
<reference evidence="3" key="1">
    <citation type="submission" date="2017-02" db="UniProtKB">
        <authorList>
            <consortium name="WormBaseParasite"/>
        </authorList>
    </citation>
    <scope>IDENTIFICATION</scope>
</reference>